<dbReference type="Gene3D" id="1.25.40.280">
    <property type="entry name" value="alix/aip1 like domains"/>
    <property type="match status" value="1"/>
</dbReference>
<proteinExistence type="inferred from homology"/>
<dbReference type="GO" id="GO:0071467">
    <property type="term" value="P:cellular response to pH"/>
    <property type="evidence" value="ECO:0007669"/>
    <property type="project" value="InterPro"/>
</dbReference>
<gene>
    <name evidence="4" type="ORF">PSACC_03594</name>
</gene>
<dbReference type="InterPro" id="IPR004328">
    <property type="entry name" value="BRO1_dom"/>
</dbReference>
<dbReference type="STRING" id="1246581.A0A2H9TFN4"/>
<dbReference type="GO" id="GO:0005886">
    <property type="term" value="C:plasma membrane"/>
    <property type="evidence" value="ECO:0007669"/>
    <property type="project" value="TreeGrafter"/>
</dbReference>
<dbReference type="SMART" id="SM01041">
    <property type="entry name" value="BRO1"/>
    <property type="match status" value="1"/>
</dbReference>
<evidence type="ECO:0000313" key="5">
    <source>
        <dbReference type="Proteomes" id="UP000240830"/>
    </source>
</evidence>
<dbReference type="InterPro" id="IPR038499">
    <property type="entry name" value="BRO1_sf"/>
</dbReference>
<comment type="caution">
    <text evidence="4">The sequence shown here is derived from an EMBL/GenBank/DDBJ whole genome shotgun (WGS) entry which is preliminary data.</text>
</comment>
<sequence length="382" mass="42531">MAFAFPDTNTERFDLSKILVDSTTFPLEYVKAANTARQRMCDTLVVQPATQAALDSIEEYLPYLQYIIDKEEKLDYSDKKMKFSWRSVLSKGIRMSLRESIIEKPIVRFSTIWFEAMYVLLAYGFTLANMANKRLGSSPSSATESAYTEAADLFSRASGVFRIAGLSWGARWTDKKDAPPECSAEMVSLLSQLMIAEANRAALSKAERRGMSPATLIKVGSAVISSFDECISLVRLANKRDSSELADTFKSYIEDGSRLAEAAVLKRFGSVKHEEGENGVAVAAMTLAHNQLLKCASSDWAPYKKMAKDQLPEVEELRSTFVRLNNNITYQRVPELGEVKGLLPPGFAIVEQKGFILPPIVEPERSEKLKPLEPPEPSEDPK</sequence>
<dbReference type="PANTHER" id="PTHR40463:SF1">
    <property type="entry name" value="PH-RESPONSE REGULATOR PROTEIN PALC"/>
    <property type="match status" value="1"/>
</dbReference>
<feature type="domain" description="BRO1" evidence="3">
    <location>
        <begin position="1"/>
        <end position="382"/>
    </location>
</feature>
<name>A0A2H9TFN4_9FUNG</name>
<accession>A0A2H9TFN4</accession>
<dbReference type="PANTHER" id="PTHR40463">
    <property type="entry name" value="PH-RESPONSE REGULATOR PROTEIN PALC"/>
    <property type="match status" value="1"/>
</dbReference>
<keyword evidence="5" id="KW-1185">Reference proteome</keyword>
<protein>
    <recommendedName>
        <fullName evidence="2">pH-response regulator protein palC</fullName>
    </recommendedName>
</protein>
<evidence type="ECO:0000259" key="3">
    <source>
        <dbReference type="PROSITE" id="PS51180"/>
    </source>
</evidence>
<dbReference type="InterPro" id="IPR037505">
    <property type="entry name" value="pH-resp_palC"/>
</dbReference>
<reference evidence="4 5" key="1">
    <citation type="submission" date="2016-10" db="EMBL/GenBank/DDBJ databases">
        <title>The genome of Paramicrosporidium saccamoebae is the missing link in understanding Cryptomycota and Microsporidia evolution.</title>
        <authorList>
            <person name="Quandt C.A."/>
            <person name="Beaudet D."/>
            <person name="Corsaro D."/>
            <person name="Michel R."/>
            <person name="Corradi N."/>
            <person name="James T."/>
        </authorList>
    </citation>
    <scope>NUCLEOTIDE SEQUENCE [LARGE SCALE GENOMIC DNA]</scope>
    <source>
        <strain evidence="4 5">KSL3</strain>
    </source>
</reference>
<evidence type="ECO:0000313" key="4">
    <source>
        <dbReference type="EMBL" id="PJF16587.1"/>
    </source>
</evidence>
<dbReference type="PROSITE" id="PS51180">
    <property type="entry name" value="BRO1"/>
    <property type="match status" value="1"/>
</dbReference>
<evidence type="ECO:0000256" key="1">
    <source>
        <dbReference type="ARBA" id="ARBA00010997"/>
    </source>
</evidence>
<comment type="similarity">
    <text evidence="1">Belongs to the palC family.</text>
</comment>
<dbReference type="AlphaFoldDB" id="A0A2H9TFN4"/>
<organism evidence="4 5">
    <name type="scientific">Paramicrosporidium saccamoebae</name>
    <dbReference type="NCBI Taxonomy" id="1246581"/>
    <lineage>
        <taxon>Eukaryota</taxon>
        <taxon>Fungi</taxon>
        <taxon>Fungi incertae sedis</taxon>
        <taxon>Cryptomycota</taxon>
        <taxon>Cryptomycota incertae sedis</taxon>
        <taxon>Paramicrosporidium</taxon>
    </lineage>
</organism>
<dbReference type="Pfam" id="PF03097">
    <property type="entry name" value="BRO1"/>
    <property type="match status" value="1"/>
</dbReference>
<dbReference type="Proteomes" id="UP000240830">
    <property type="component" value="Unassembled WGS sequence"/>
</dbReference>
<dbReference type="OrthoDB" id="10266451at2759"/>
<evidence type="ECO:0000256" key="2">
    <source>
        <dbReference type="ARBA" id="ARBA00022193"/>
    </source>
</evidence>
<dbReference type="EMBL" id="MTSL01000213">
    <property type="protein sequence ID" value="PJF16587.1"/>
    <property type="molecule type" value="Genomic_DNA"/>
</dbReference>